<evidence type="ECO:0000256" key="10">
    <source>
        <dbReference type="PIRSR" id="PIRSR639901-1"/>
    </source>
</evidence>
<feature type="active site" description="Proton acceptor" evidence="10">
    <location>
        <position position="59"/>
    </location>
</feature>
<sequence length="417" mass="47293">MRFFYSFLMYLLIPFILVRLWWKGKSLPAYRKRIAERFFLSTYEYKPVDVWVHAVSLGEVIAATPLIDAMLDKNWSLLVTTMTPTGSERVQVRFGNKVMHQYLPYDLPGALKRFYQRIKPRVGVIMETELWPNLIYQAQTAQIPLLLANARISDDSLQGYKKIKCLIKPVLNKFSAILTQGEEDARRYISLGAREEIVHVLGNVKFDLQTSSIESQRFSDLKRHWGSARIAVIAASTHENEEAQILSQLKRLQHAIPDVILLIAPRHPERFQAVYQLCLQSGFKTGLRSDLHTLNPENEIVVLDSLGELLGLYQISDYAFVGGSLVPVGGHNVLEPIAMNVPVLSGHQIHNFKAICDELEAAEGILLVRSAKEVIDGIIKLHANPMIRQQMIHNAAAVFEKNKGSVARHLRQIEEVI</sequence>
<keyword evidence="15" id="KW-1185">Reference proteome</keyword>
<evidence type="ECO:0000313" key="15">
    <source>
        <dbReference type="Proteomes" id="UP000234343"/>
    </source>
</evidence>
<keyword evidence="6 12" id="KW-0808">Transferase</keyword>
<evidence type="ECO:0000256" key="3">
    <source>
        <dbReference type="ARBA" id="ARBA00006380"/>
    </source>
</evidence>
<gene>
    <name evidence="14" type="ORF">CAB17_06990</name>
</gene>
<evidence type="ECO:0000256" key="6">
    <source>
        <dbReference type="ARBA" id="ARBA00022679"/>
    </source>
</evidence>
<protein>
    <recommendedName>
        <fullName evidence="5 12">3-deoxy-D-manno-octulosonic acid transferase</fullName>
        <shortName evidence="12">Kdo transferase</shortName>
        <ecNumber evidence="4 12">2.4.99.12</ecNumber>
    </recommendedName>
    <alternativeName>
        <fullName evidence="8 12">Lipid IV(A) 3-deoxy-D-manno-octulosonic acid transferase</fullName>
    </alternativeName>
</protein>
<dbReference type="EC" id="2.4.99.12" evidence="4 12"/>
<evidence type="ECO:0000313" key="14">
    <source>
        <dbReference type="EMBL" id="AUH71840.1"/>
    </source>
</evidence>
<comment type="function">
    <text evidence="12">Involved in lipopolysaccharide (LPS) biosynthesis. Catalyzes the transfer of 3-deoxy-D-manno-octulosonate (Kdo) residue(s) from CMP-Kdo to lipid IV(A), the tetraacyldisaccharide-1,4'-bisphosphate precursor of lipid A.</text>
</comment>
<keyword evidence="12" id="KW-0448">Lipopolysaccharide biosynthesis</keyword>
<evidence type="ECO:0000256" key="2">
    <source>
        <dbReference type="ARBA" id="ARBA00004713"/>
    </source>
</evidence>
<feature type="site" description="Transition state stabilizer" evidence="11">
    <location>
        <position position="127"/>
    </location>
</feature>
<evidence type="ECO:0000256" key="1">
    <source>
        <dbReference type="ARBA" id="ARBA00004388"/>
    </source>
</evidence>
<comment type="pathway">
    <text evidence="2 12">Bacterial outer membrane biogenesis; LPS core biosynthesis.</text>
</comment>
<dbReference type="NCBIfam" id="NF004388">
    <property type="entry name" value="PRK05749.1-4"/>
    <property type="match status" value="1"/>
</dbReference>
<evidence type="ECO:0000256" key="7">
    <source>
        <dbReference type="ARBA" id="ARBA00022968"/>
    </source>
</evidence>
<dbReference type="GO" id="GO:0005886">
    <property type="term" value="C:plasma membrane"/>
    <property type="evidence" value="ECO:0007669"/>
    <property type="project" value="UniProtKB-SubCell"/>
</dbReference>
<dbReference type="Gene3D" id="3.40.50.11720">
    <property type="entry name" value="3-Deoxy-D-manno-octulosonic-acid transferase, N-terminal domain"/>
    <property type="match status" value="1"/>
</dbReference>
<feature type="site" description="Transition state stabilizer" evidence="11">
    <location>
        <position position="205"/>
    </location>
</feature>
<dbReference type="InterPro" id="IPR039901">
    <property type="entry name" value="Kdotransferase"/>
</dbReference>
<dbReference type="GO" id="GO:0009245">
    <property type="term" value="P:lipid A biosynthetic process"/>
    <property type="evidence" value="ECO:0007669"/>
    <property type="project" value="TreeGrafter"/>
</dbReference>
<dbReference type="InterPro" id="IPR007507">
    <property type="entry name" value="Glycos_transf_N"/>
</dbReference>
<reference evidence="14 15" key="1">
    <citation type="submission" date="2017-12" db="EMBL/GenBank/DDBJ databases">
        <title>Legionella sainthelensi LA01-117, whole genome sequence of a clinical isolate from New Zealand.</title>
        <authorList>
            <person name="Cree S.L."/>
            <person name="Slow S."/>
            <person name="Kennedy M.A."/>
            <person name="Murdoch D.R."/>
            <person name="Biggs P.J."/>
            <person name="Anderson T."/>
        </authorList>
    </citation>
    <scope>NUCLEOTIDE SEQUENCE [LARGE SCALE GENOMIC DNA]</scope>
    <source>
        <strain evidence="14 15">LA01-117</strain>
    </source>
</reference>
<dbReference type="PANTHER" id="PTHR42755:SF1">
    <property type="entry name" value="3-DEOXY-D-MANNO-OCTULOSONIC ACID TRANSFERASE, MITOCHONDRIAL-RELATED"/>
    <property type="match status" value="1"/>
</dbReference>
<dbReference type="GO" id="GO:0009244">
    <property type="term" value="P:lipopolysaccharide core region biosynthetic process"/>
    <property type="evidence" value="ECO:0007669"/>
    <property type="project" value="UniProtKB-UniRule"/>
</dbReference>
<dbReference type="Gene3D" id="3.40.50.2000">
    <property type="entry name" value="Glycogen Phosphorylase B"/>
    <property type="match status" value="1"/>
</dbReference>
<comment type="subcellular location">
    <subcellularLocation>
        <location evidence="1">Cell inner membrane</location>
        <topology evidence="1">Single-pass membrane protein</topology>
        <orientation evidence="1">Cytoplasmic side</orientation>
    </subcellularLocation>
    <subcellularLocation>
        <location evidence="12">Cell membrane</location>
    </subcellularLocation>
</comment>
<dbReference type="Proteomes" id="UP000234343">
    <property type="component" value="Chromosome"/>
</dbReference>
<dbReference type="InterPro" id="IPR038107">
    <property type="entry name" value="Glycos_transf_N_sf"/>
</dbReference>
<dbReference type="PANTHER" id="PTHR42755">
    <property type="entry name" value="3-DEOXY-MANNO-OCTULOSONATE CYTIDYLYLTRANSFERASE"/>
    <property type="match status" value="1"/>
</dbReference>
<evidence type="ECO:0000256" key="12">
    <source>
        <dbReference type="RuleBase" id="RU365103"/>
    </source>
</evidence>
<keyword evidence="7" id="KW-0735">Signal-anchor</keyword>
<feature type="domain" description="3-deoxy-D-manno-octulosonic-acid transferase N-terminal" evidence="13">
    <location>
        <begin position="33"/>
        <end position="207"/>
    </location>
</feature>
<dbReference type="FunFam" id="3.40.50.2000:FF:000032">
    <property type="entry name" value="3-deoxy-D-manno-octulosonic acid transferase"/>
    <property type="match status" value="1"/>
</dbReference>
<keyword evidence="12" id="KW-0812">Transmembrane</keyword>
<keyword evidence="12" id="KW-0472">Membrane</keyword>
<evidence type="ECO:0000256" key="9">
    <source>
        <dbReference type="ARBA" id="ARBA00049183"/>
    </source>
</evidence>
<keyword evidence="12" id="KW-1003">Cell membrane</keyword>
<dbReference type="UniPathway" id="UPA00958"/>
<comment type="catalytic activity">
    <reaction evidence="9 12">
        <text>lipid IVA (E. coli) + CMP-3-deoxy-beta-D-manno-octulosonate = alpha-Kdo-(2-&gt;6)-lipid IVA (E. coli) + CMP + H(+)</text>
        <dbReference type="Rhea" id="RHEA:28066"/>
        <dbReference type="ChEBI" id="CHEBI:15378"/>
        <dbReference type="ChEBI" id="CHEBI:58603"/>
        <dbReference type="ChEBI" id="CHEBI:60364"/>
        <dbReference type="ChEBI" id="CHEBI:60377"/>
        <dbReference type="ChEBI" id="CHEBI:85987"/>
        <dbReference type="EC" id="2.4.99.12"/>
    </reaction>
</comment>
<dbReference type="KEGG" id="lsh:CAB17_06990"/>
<feature type="transmembrane region" description="Helical" evidence="12">
    <location>
        <begin position="6"/>
        <end position="22"/>
    </location>
</feature>
<accession>A0A2H5FJY5</accession>
<evidence type="ECO:0000256" key="4">
    <source>
        <dbReference type="ARBA" id="ARBA00012621"/>
    </source>
</evidence>
<dbReference type="RefSeq" id="WP_101899507.1">
    <property type="nucleotide sequence ID" value="NZ_CP025491.2"/>
</dbReference>
<evidence type="ECO:0000256" key="5">
    <source>
        <dbReference type="ARBA" id="ARBA00019077"/>
    </source>
</evidence>
<evidence type="ECO:0000256" key="11">
    <source>
        <dbReference type="PIRSR" id="PIRSR639901-2"/>
    </source>
</evidence>
<evidence type="ECO:0000256" key="8">
    <source>
        <dbReference type="ARBA" id="ARBA00031445"/>
    </source>
</evidence>
<dbReference type="FunFam" id="3.40.50.11720:FF:000001">
    <property type="entry name" value="3-deoxy-D-manno-octulosonic acid transferase"/>
    <property type="match status" value="1"/>
</dbReference>
<proteinExistence type="inferred from homology"/>
<name>A0A2H5FJY5_9GAMM</name>
<comment type="similarity">
    <text evidence="3">Belongs to the glycosyltransferase group 1 family. Glycosyltransferase 30 subfamily.</text>
</comment>
<dbReference type="EMBL" id="CP025491">
    <property type="protein sequence ID" value="AUH71840.1"/>
    <property type="molecule type" value="Genomic_DNA"/>
</dbReference>
<dbReference type="GO" id="GO:0043842">
    <property type="term" value="F:Kdo transferase activity"/>
    <property type="evidence" value="ECO:0007669"/>
    <property type="project" value="UniProtKB-EC"/>
</dbReference>
<evidence type="ECO:0000259" key="13">
    <source>
        <dbReference type="Pfam" id="PF04413"/>
    </source>
</evidence>
<keyword evidence="12" id="KW-1133">Transmembrane helix</keyword>
<dbReference type="AlphaFoldDB" id="A0A2H5FJY5"/>
<dbReference type="SUPFAM" id="SSF53756">
    <property type="entry name" value="UDP-Glycosyltransferase/glycogen phosphorylase"/>
    <property type="match status" value="1"/>
</dbReference>
<dbReference type="Pfam" id="PF04413">
    <property type="entry name" value="Glycos_transf_N"/>
    <property type="match status" value="1"/>
</dbReference>
<organism evidence="14 15">
    <name type="scientific">Legionella sainthelensi</name>
    <dbReference type="NCBI Taxonomy" id="28087"/>
    <lineage>
        <taxon>Bacteria</taxon>
        <taxon>Pseudomonadati</taxon>
        <taxon>Pseudomonadota</taxon>
        <taxon>Gammaproteobacteria</taxon>
        <taxon>Legionellales</taxon>
        <taxon>Legionellaceae</taxon>
        <taxon>Legionella</taxon>
    </lineage>
</organism>